<feature type="transmembrane region" description="Helical" evidence="8">
    <location>
        <begin position="109"/>
        <end position="127"/>
    </location>
</feature>
<dbReference type="PANTHER" id="PTHR30028">
    <property type="entry name" value="UPF0014 INNER MEMBRANE PROTEIN YBBM-RELATED"/>
    <property type="match status" value="1"/>
</dbReference>
<comment type="similarity">
    <text evidence="2">Belongs to the UPF0014 family.</text>
</comment>
<dbReference type="GO" id="GO:0016020">
    <property type="term" value="C:membrane"/>
    <property type="evidence" value="ECO:0007669"/>
    <property type="project" value="UniProtKB-SubCell"/>
</dbReference>
<keyword evidence="3 8" id="KW-0812">Transmembrane</keyword>
<protein>
    <recommendedName>
        <fullName evidence="9">ABC transporter domain-containing protein</fullName>
    </recommendedName>
</protein>
<dbReference type="Pfam" id="PF00005">
    <property type="entry name" value="ABC_tran"/>
    <property type="match status" value="1"/>
</dbReference>
<dbReference type="InterPro" id="IPR003593">
    <property type="entry name" value="AAA+_ATPase"/>
</dbReference>
<keyword evidence="5" id="KW-0067">ATP-binding</keyword>
<dbReference type="SUPFAM" id="SSF52540">
    <property type="entry name" value="P-loop containing nucleoside triphosphate hydrolases"/>
    <property type="match status" value="1"/>
</dbReference>
<gene>
    <name evidence="10" type="ORF">ACHAWO_003481</name>
</gene>
<feature type="transmembrane region" description="Helical" evidence="8">
    <location>
        <begin position="171"/>
        <end position="191"/>
    </location>
</feature>
<name>A0ABD3PHY8_9STRA</name>
<reference evidence="10 11" key="1">
    <citation type="submission" date="2024-10" db="EMBL/GenBank/DDBJ databases">
        <title>Updated reference genomes for cyclostephanoid diatoms.</title>
        <authorList>
            <person name="Roberts W.R."/>
            <person name="Alverson A.J."/>
        </authorList>
    </citation>
    <scope>NUCLEOTIDE SEQUENCE [LARGE SCALE GENOMIC DNA]</scope>
    <source>
        <strain evidence="10 11">AJA010-31</strain>
    </source>
</reference>
<keyword evidence="7 8" id="KW-0472">Membrane</keyword>
<feature type="transmembrane region" description="Helical" evidence="8">
    <location>
        <begin position="139"/>
        <end position="159"/>
    </location>
</feature>
<feature type="domain" description="ABC transporter" evidence="9">
    <location>
        <begin position="416"/>
        <end position="645"/>
    </location>
</feature>
<dbReference type="InterPro" id="IPR017871">
    <property type="entry name" value="ABC_transporter-like_CS"/>
</dbReference>
<proteinExistence type="inferred from homology"/>
<evidence type="ECO:0000256" key="2">
    <source>
        <dbReference type="ARBA" id="ARBA00005268"/>
    </source>
</evidence>
<evidence type="ECO:0000256" key="7">
    <source>
        <dbReference type="ARBA" id="ARBA00023136"/>
    </source>
</evidence>
<evidence type="ECO:0000256" key="6">
    <source>
        <dbReference type="ARBA" id="ARBA00022989"/>
    </source>
</evidence>
<organism evidence="10 11">
    <name type="scientific">Cyclotella atomus</name>
    <dbReference type="NCBI Taxonomy" id="382360"/>
    <lineage>
        <taxon>Eukaryota</taxon>
        <taxon>Sar</taxon>
        <taxon>Stramenopiles</taxon>
        <taxon>Ochrophyta</taxon>
        <taxon>Bacillariophyta</taxon>
        <taxon>Coscinodiscophyceae</taxon>
        <taxon>Thalassiosirophycidae</taxon>
        <taxon>Stephanodiscales</taxon>
        <taxon>Stephanodiscaceae</taxon>
        <taxon>Cyclotella</taxon>
    </lineage>
</organism>
<sequence>MRSLISTSPHQTIPSFISPMALPAAAAESTSTIHRMLSRNQNENGLVHVSTPLLLATAVPLLMMAGIGHRIDPSLADSLGIGVIRSFVQLMMLGVILNPIFKWGMTKPWVVGLYVFFMMIIATNEAISRPKYTFAYHPLMTFCTILISMSCVGLFAFGAVIRPSPLWNPQYVIPLCGMLLGNTINGIGLSVNNMATQVMEGGRREIELCLSFGATGLESVRRLMKDAIGVGVTPMVNQLNVIGLVSIPGMMTGQILGGSPVTEAARYQVLIIWLIGTINFSSVFMNTYMVYKVAFDTGKHMLRTERFIEVVRRKRKWLRFKRVMETVRSACLLMMSCCRNGQTPVPQEGYADVEQQPLSSLEDYGTGKMCNLEIQTRNQGPEMARVPLLQLSQLQYSVPKSHSKQNSSLKPISSFSSLPDMAETEQQRILCRGLDVTLHRGEIGIVRGKSGSGKSTLLRVISGLAPMDEGNITADGLSLSNCEMTRWRSMVRYVTQYKVDIPGTPRDFILRFSKFDSFMTKHGNADEDQCVEDTIAETMRSPMAEQMIRETTSYIEQWGMKLPNSNNNDHPIDKEWKVLSGGESQRMLLAIALASHPRVLLLDEASSGLDSVSERKVEESILEYVKNHDAAALWVTHSDDIADRLLL</sequence>
<dbReference type="Pfam" id="PF03649">
    <property type="entry name" value="UPF0014"/>
    <property type="match status" value="1"/>
</dbReference>
<keyword evidence="11" id="KW-1185">Reference proteome</keyword>
<dbReference type="PROSITE" id="PS00211">
    <property type="entry name" value="ABC_TRANSPORTER_1"/>
    <property type="match status" value="1"/>
</dbReference>
<evidence type="ECO:0000256" key="3">
    <source>
        <dbReference type="ARBA" id="ARBA00022692"/>
    </source>
</evidence>
<dbReference type="InterPro" id="IPR027417">
    <property type="entry name" value="P-loop_NTPase"/>
</dbReference>
<feature type="transmembrane region" description="Helical" evidence="8">
    <location>
        <begin position="267"/>
        <end position="291"/>
    </location>
</feature>
<dbReference type="GO" id="GO:0005524">
    <property type="term" value="F:ATP binding"/>
    <property type="evidence" value="ECO:0007669"/>
    <property type="project" value="UniProtKB-KW"/>
</dbReference>
<dbReference type="PANTHER" id="PTHR30028:SF0">
    <property type="entry name" value="PROTEIN ALUMINUM SENSITIVE 3"/>
    <property type="match status" value="1"/>
</dbReference>
<dbReference type="Proteomes" id="UP001530400">
    <property type="component" value="Unassembled WGS sequence"/>
</dbReference>
<dbReference type="Gene3D" id="3.40.50.300">
    <property type="entry name" value="P-loop containing nucleotide triphosphate hydrolases"/>
    <property type="match status" value="1"/>
</dbReference>
<evidence type="ECO:0000313" key="10">
    <source>
        <dbReference type="EMBL" id="KAL3787244.1"/>
    </source>
</evidence>
<dbReference type="InterPro" id="IPR005226">
    <property type="entry name" value="UPF0014_fam"/>
</dbReference>
<keyword evidence="6 8" id="KW-1133">Transmembrane helix</keyword>
<evidence type="ECO:0000259" key="9">
    <source>
        <dbReference type="PROSITE" id="PS50893"/>
    </source>
</evidence>
<evidence type="ECO:0000256" key="5">
    <source>
        <dbReference type="ARBA" id="ARBA00022840"/>
    </source>
</evidence>
<comment type="subcellular location">
    <subcellularLocation>
        <location evidence="1">Membrane</location>
        <topology evidence="1">Multi-pass membrane protein</topology>
    </subcellularLocation>
</comment>
<keyword evidence="4" id="KW-0547">Nucleotide-binding</keyword>
<dbReference type="InterPro" id="IPR003439">
    <property type="entry name" value="ABC_transporter-like_ATP-bd"/>
</dbReference>
<evidence type="ECO:0000313" key="11">
    <source>
        <dbReference type="Proteomes" id="UP001530400"/>
    </source>
</evidence>
<dbReference type="PROSITE" id="PS50893">
    <property type="entry name" value="ABC_TRANSPORTER_2"/>
    <property type="match status" value="1"/>
</dbReference>
<evidence type="ECO:0000256" key="8">
    <source>
        <dbReference type="SAM" id="Phobius"/>
    </source>
</evidence>
<dbReference type="SMART" id="SM00382">
    <property type="entry name" value="AAA"/>
    <property type="match status" value="1"/>
</dbReference>
<dbReference type="EMBL" id="JALLPJ020000618">
    <property type="protein sequence ID" value="KAL3787244.1"/>
    <property type="molecule type" value="Genomic_DNA"/>
</dbReference>
<dbReference type="AlphaFoldDB" id="A0ABD3PHY8"/>
<accession>A0ABD3PHY8</accession>
<evidence type="ECO:0000256" key="1">
    <source>
        <dbReference type="ARBA" id="ARBA00004141"/>
    </source>
</evidence>
<comment type="caution">
    <text evidence="10">The sequence shown here is derived from an EMBL/GenBank/DDBJ whole genome shotgun (WGS) entry which is preliminary data.</text>
</comment>
<feature type="transmembrane region" description="Helical" evidence="8">
    <location>
        <begin position="45"/>
        <end position="67"/>
    </location>
</feature>
<evidence type="ECO:0000256" key="4">
    <source>
        <dbReference type="ARBA" id="ARBA00022741"/>
    </source>
</evidence>